<sequence length="171" mass="19127">MVNNMAALQRLGAAIRPMFPAWCRSYKSDISLDKLYPASGDAQPPIEGGITMTDVQVFDNDPSNPYRVEIHVHLDSAQWISAEAKNRLRSECKPYINCEGHLVIGSDKTRKKTVNLADCLDILRCMVREVSRPPPKNIPENRFTLRAKHERLAAARLRVPKASVMESSGSP</sequence>
<dbReference type="GO" id="GO:0005762">
    <property type="term" value="C:mitochondrial large ribosomal subunit"/>
    <property type="evidence" value="ECO:0007669"/>
    <property type="project" value="TreeGrafter"/>
</dbReference>
<dbReference type="AlphaFoldDB" id="G3MQZ4"/>
<organism evidence="1">
    <name type="scientific">Amblyomma maculatum</name>
    <name type="common">Gulf Coast tick</name>
    <dbReference type="NCBI Taxonomy" id="34609"/>
    <lineage>
        <taxon>Eukaryota</taxon>
        <taxon>Metazoa</taxon>
        <taxon>Ecdysozoa</taxon>
        <taxon>Arthropoda</taxon>
        <taxon>Chelicerata</taxon>
        <taxon>Arachnida</taxon>
        <taxon>Acari</taxon>
        <taxon>Parasitiformes</taxon>
        <taxon>Ixodida</taxon>
        <taxon>Ixodoidea</taxon>
        <taxon>Ixodidae</taxon>
        <taxon>Amblyomminae</taxon>
        <taxon>Amblyomma</taxon>
    </lineage>
</organism>
<proteinExistence type="evidence at transcript level"/>
<dbReference type="GO" id="GO:0070126">
    <property type="term" value="P:mitochondrial translational termination"/>
    <property type="evidence" value="ECO:0007669"/>
    <property type="project" value="TreeGrafter"/>
</dbReference>
<evidence type="ECO:0008006" key="2">
    <source>
        <dbReference type="Google" id="ProtNLM"/>
    </source>
</evidence>
<dbReference type="GO" id="GO:0016150">
    <property type="term" value="F:translation release factor activity, codon nonspecific"/>
    <property type="evidence" value="ECO:0007669"/>
    <property type="project" value="TreeGrafter"/>
</dbReference>
<dbReference type="Gene3D" id="3.30.160.20">
    <property type="match status" value="1"/>
</dbReference>
<dbReference type="InterPro" id="IPR052104">
    <property type="entry name" value="Mito_Release_Factor_mL62"/>
</dbReference>
<dbReference type="PANTHER" id="PTHR11075">
    <property type="entry name" value="PEPTIDE CHAIN RELEASE FACTOR"/>
    <property type="match status" value="1"/>
</dbReference>
<reference evidence="1" key="1">
    <citation type="journal article" date="2011" name="PLoS ONE">
        <title>A deep insight into the sialotranscriptome of the gulf coast tick, Amblyomma maculatum.</title>
        <authorList>
            <person name="Karim S."/>
            <person name="Singh P."/>
            <person name="Ribeiro J.M."/>
        </authorList>
    </citation>
    <scope>NUCLEOTIDE SEQUENCE</scope>
    <source>
        <tissue evidence="1">Salivary gland</tissue>
    </source>
</reference>
<name>G3MQZ4_AMBMU</name>
<dbReference type="PANTHER" id="PTHR11075:SF54">
    <property type="entry name" value="LARGE RIBOSOMAL SUBUNIT PROTEIN ML62"/>
    <property type="match status" value="1"/>
</dbReference>
<dbReference type="EMBL" id="JO844295">
    <property type="protein sequence ID" value="AEO35912.1"/>
    <property type="molecule type" value="mRNA"/>
</dbReference>
<dbReference type="GO" id="GO:0004045">
    <property type="term" value="F:peptidyl-tRNA hydrolase activity"/>
    <property type="evidence" value="ECO:0007669"/>
    <property type="project" value="TreeGrafter"/>
</dbReference>
<accession>G3MQZ4</accession>
<dbReference type="SUPFAM" id="SSF110916">
    <property type="entry name" value="Peptidyl-tRNA hydrolase domain-like"/>
    <property type="match status" value="1"/>
</dbReference>
<protein>
    <recommendedName>
        <fullName evidence="2">Prokaryotic-type class I peptide chain release factors domain-containing protein</fullName>
    </recommendedName>
</protein>
<evidence type="ECO:0000313" key="1">
    <source>
        <dbReference type="EMBL" id="AEO35912.1"/>
    </source>
</evidence>